<sequence length="245" mass="27050">MPLHRSTFENGSLRDGKWFCACDNPALWYDVKKEGPTQGQRFLRCCPTDSRPQCSFFLWEVHEASARERLNERSSLRATTPTSTSTLNNALYLPTPGTADPGSTLPTRARGIPRPDDTPTRSRGKAAVVPPVEADGGDEDDGDDTLTRSQGKAAVVPQVEADSSDEDDRDDNGTLLPQIITCLKSDGVQLKPSTKEYLGHLVRQQGAIYEVKLQNSDYTIARLRKRLDRLTVKANHDVLRAQAAD</sequence>
<evidence type="ECO:0000256" key="4">
    <source>
        <dbReference type="PROSITE-ProRule" id="PRU01343"/>
    </source>
</evidence>
<dbReference type="GeneID" id="98172887"/>
<evidence type="ECO:0000256" key="3">
    <source>
        <dbReference type="ARBA" id="ARBA00022833"/>
    </source>
</evidence>
<evidence type="ECO:0000256" key="1">
    <source>
        <dbReference type="ARBA" id="ARBA00022723"/>
    </source>
</evidence>
<dbReference type="InterPro" id="IPR010666">
    <property type="entry name" value="Znf_GRF"/>
</dbReference>
<protein>
    <recommendedName>
        <fullName evidence="6">GRF-type domain-containing protein</fullName>
    </recommendedName>
</protein>
<feature type="region of interest" description="Disordered" evidence="5">
    <location>
        <begin position="68"/>
        <end position="173"/>
    </location>
</feature>
<proteinExistence type="predicted"/>
<gene>
    <name evidence="7" type="ORF">MFIFM68171_02142</name>
</gene>
<evidence type="ECO:0000313" key="8">
    <source>
        <dbReference type="Proteomes" id="UP001628179"/>
    </source>
</evidence>
<organism evidence="7 8">
    <name type="scientific">Madurella fahalii</name>
    <dbReference type="NCBI Taxonomy" id="1157608"/>
    <lineage>
        <taxon>Eukaryota</taxon>
        <taxon>Fungi</taxon>
        <taxon>Dikarya</taxon>
        <taxon>Ascomycota</taxon>
        <taxon>Pezizomycotina</taxon>
        <taxon>Sordariomycetes</taxon>
        <taxon>Sordariomycetidae</taxon>
        <taxon>Sordariales</taxon>
        <taxon>Sordariales incertae sedis</taxon>
        <taxon>Madurella</taxon>
    </lineage>
</organism>
<keyword evidence="8" id="KW-1185">Reference proteome</keyword>
<reference evidence="7 8" key="1">
    <citation type="submission" date="2024-09" db="EMBL/GenBank/DDBJ databases">
        <title>Itraconazole resistance in Madurella fahalii resulting from another homologue of gene encoding cytochrome P450 14-alpha sterol demethylase (CYP51).</title>
        <authorList>
            <person name="Yoshioka I."/>
            <person name="Fahal A.H."/>
            <person name="Kaneko S."/>
            <person name="Yaguchi T."/>
        </authorList>
    </citation>
    <scope>NUCLEOTIDE SEQUENCE [LARGE SCALE GENOMIC DNA]</scope>
    <source>
        <strain evidence="7 8">IFM 68171</strain>
    </source>
</reference>
<accession>A0ABQ0G2D6</accession>
<feature type="compositionally biased region" description="Acidic residues" evidence="5">
    <location>
        <begin position="135"/>
        <end position="144"/>
    </location>
</feature>
<dbReference type="PROSITE" id="PS51999">
    <property type="entry name" value="ZF_GRF"/>
    <property type="match status" value="1"/>
</dbReference>
<comment type="caution">
    <text evidence="7">The sequence shown here is derived from an EMBL/GenBank/DDBJ whole genome shotgun (WGS) entry which is preliminary data.</text>
</comment>
<evidence type="ECO:0000256" key="2">
    <source>
        <dbReference type="ARBA" id="ARBA00022771"/>
    </source>
</evidence>
<feature type="domain" description="GRF-type" evidence="6">
    <location>
        <begin position="20"/>
        <end position="63"/>
    </location>
</feature>
<dbReference type="EMBL" id="BAAFSV010000001">
    <property type="protein sequence ID" value="GAB1311932.1"/>
    <property type="molecule type" value="Genomic_DNA"/>
</dbReference>
<evidence type="ECO:0000313" key="7">
    <source>
        <dbReference type="EMBL" id="GAB1311932.1"/>
    </source>
</evidence>
<evidence type="ECO:0000259" key="6">
    <source>
        <dbReference type="PROSITE" id="PS51999"/>
    </source>
</evidence>
<dbReference type="RefSeq" id="XP_070913665.1">
    <property type="nucleotide sequence ID" value="XM_071057564.1"/>
</dbReference>
<keyword evidence="2 4" id="KW-0863">Zinc-finger</keyword>
<feature type="compositionally biased region" description="Polar residues" evidence="5">
    <location>
        <begin position="76"/>
        <end position="89"/>
    </location>
</feature>
<keyword evidence="3" id="KW-0862">Zinc</keyword>
<name>A0ABQ0G2D6_9PEZI</name>
<keyword evidence="1" id="KW-0479">Metal-binding</keyword>
<evidence type="ECO:0000256" key="5">
    <source>
        <dbReference type="SAM" id="MobiDB-lite"/>
    </source>
</evidence>
<dbReference type="Proteomes" id="UP001628179">
    <property type="component" value="Unassembled WGS sequence"/>
</dbReference>